<comment type="function">
    <text evidence="6">Plays an essential role in the assembly of succinate dehydrogenase (SDH), an enzyme complex (also referred to as respiratory complex II) that is a component of both the tricarboxylic acid (TCA) cycle and the mitochondrial electron transport chain, and which couples the oxidation of succinate to fumarate with the reduction of ubiquinone (coenzyme Q) to ubiquinol. Promotes maturation of the iron-sulfur protein subunit of the SDH catalytic dimer, protecting it from the deleterious effects of oxidants. May act together with SDHAF1.</text>
</comment>
<dbReference type="GO" id="GO:0006105">
    <property type="term" value="P:succinate metabolic process"/>
    <property type="evidence" value="ECO:0007669"/>
    <property type="project" value="TreeGrafter"/>
</dbReference>
<evidence type="ECO:0000256" key="4">
    <source>
        <dbReference type="ARBA" id="ARBA00023128"/>
    </source>
</evidence>
<keyword evidence="4 6" id="KW-0496">Mitochondrion</keyword>
<keyword evidence="7" id="KW-1185">Reference proteome</keyword>
<evidence type="ECO:0000256" key="5">
    <source>
        <dbReference type="ARBA" id="ARBA00023186"/>
    </source>
</evidence>
<dbReference type="WBParaSite" id="TREG1_78550.3">
    <property type="protein sequence ID" value="TREG1_78550.3"/>
    <property type="gene ID" value="TREG1_78550"/>
</dbReference>
<organism evidence="7 8">
    <name type="scientific">Trichobilharzia regenti</name>
    <name type="common">Nasal bird schistosome</name>
    <dbReference type="NCBI Taxonomy" id="157069"/>
    <lineage>
        <taxon>Eukaryota</taxon>
        <taxon>Metazoa</taxon>
        <taxon>Spiralia</taxon>
        <taxon>Lophotrochozoa</taxon>
        <taxon>Platyhelminthes</taxon>
        <taxon>Trematoda</taxon>
        <taxon>Digenea</taxon>
        <taxon>Strigeidida</taxon>
        <taxon>Schistosomatoidea</taxon>
        <taxon>Schistosomatidae</taxon>
        <taxon>Trichobilharzia</taxon>
    </lineage>
</organism>
<reference evidence="8 9" key="2">
    <citation type="submission" date="2023-11" db="UniProtKB">
        <authorList>
            <consortium name="WormBaseParasite"/>
        </authorList>
    </citation>
    <scope>IDENTIFICATION</scope>
</reference>
<dbReference type="GO" id="GO:0034553">
    <property type="term" value="P:mitochondrial respiratory chain complex II assembly"/>
    <property type="evidence" value="ECO:0007669"/>
    <property type="project" value="UniProtKB-UniRule"/>
</dbReference>
<dbReference type="WBParaSite" id="TREG1_78550.1">
    <property type="protein sequence ID" value="TREG1_78550.1"/>
    <property type="gene ID" value="TREG1_78550"/>
</dbReference>
<comment type="similarity">
    <text evidence="2 6">Belongs to the complex I LYR family. SDHAF3 subfamily.</text>
</comment>
<evidence type="ECO:0000256" key="6">
    <source>
        <dbReference type="RuleBase" id="RU368039"/>
    </source>
</evidence>
<dbReference type="Pfam" id="PF13233">
    <property type="entry name" value="Complex1_LYR_2"/>
    <property type="match status" value="1"/>
</dbReference>
<sequence>MSHDLLKSATHPQRVRFLYKFILNLHRSLPPTLKDIGDKYVKAEFQKHKNAKPEYIQPFMIEWTKYAVELSMQIRAKQQEGSGKSVDESKIGKPLDVKLLNYFSEAQLSQLLTLAKEIYEENQEPVSKVN</sequence>
<comment type="subunit">
    <text evidence="6">Interacts with the iron-sulfur protein subunit within the SDH catalytic dimer.</text>
</comment>
<proteinExistence type="inferred from homology"/>
<dbReference type="GO" id="GO:0005758">
    <property type="term" value="C:mitochondrial intermembrane space"/>
    <property type="evidence" value="ECO:0007669"/>
    <property type="project" value="TreeGrafter"/>
</dbReference>
<accession>A0AA85KEY3</accession>
<keyword evidence="3" id="KW-0809">Transit peptide</keyword>
<dbReference type="CDD" id="cd20270">
    <property type="entry name" value="Complex1_LYR_SDHAF3_LYRM10"/>
    <property type="match status" value="1"/>
</dbReference>
<reference evidence="7" key="1">
    <citation type="submission" date="2022-06" db="EMBL/GenBank/DDBJ databases">
        <authorList>
            <person name="Berger JAMES D."/>
            <person name="Berger JAMES D."/>
        </authorList>
    </citation>
    <scope>NUCLEOTIDE SEQUENCE [LARGE SCALE GENOMIC DNA]</scope>
</reference>
<evidence type="ECO:0000313" key="7">
    <source>
        <dbReference type="Proteomes" id="UP000050795"/>
    </source>
</evidence>
<evidence type="ECO:0000256" key="2">
    <source>
        <dbReference type="ARBA" id="ARBA00006020"/>
    </source>
</evidence>
<name>A0AA85KEY3_TRIRE</name>
<evidence type="ECO:0000313" key="8">
    <source>
        <dbReference type="WBParaSite" id="TREG1_78550.1"/>
    </source>
</evidence>
<dbReference type="Proteomes" id="UP000050795">
    <property type="component" value="Unassembled WGS sequence"/>
</dbReference>
<dbReference type="PANTHER" id="PTHR13137:SF6">
    <property type="entry name" value="SUCCINATE DEHYDROGENASE ASSEMBLY FACTOR 3, MITOCHONDRIAL"/>
    <property type="match status" value="1"/>
</dbReference>
<dbReference type="InterPro" id="IPR008381">
    <property type="entry name" value="SDHAF3/Sdh7"/>
</dbReference>
<comment type="subcellular location">
    <subcellularLocation>
        <location evidence="1 6">Mitochondrion matrix</location>
    </subcellularLocation>
</comment>
<dbReference type="AlphaFoldDB" id="A0AA85KEY3"/>
<evidence type="ECO:0000256" key="1">
    <source>
        <dbReference type="ARBA" id="ARBA00004305"/>
    </source>
</evidence>
<dbReference type="WBParaSite" id="TREG1_78550.2">
    <property type="protein sequence ID" value="TREG1_78550.2"/>
    <property type="gene ID" value="TREG1_78550"/>
</dbReference>
<dbReference type="PANTHER" id="PTHR13137">
    <property type="entry name" value="DC11 ACN9 HOMOLOG"/>
    <property type="match status" value="1"/>
</dbReference>
<dbReference type="GO" id="GO:0005759">
    <property type="term" value="C:mitochondrial matrix"/>
    <property type="evidence" value="ECO:0007669"/>
    <property type="project" value="UniProtKB-SubCell"/>
</dbReference>
<evidence type="ECO:0000313" key="9">
    <source>
        <dbReference type="WBParaSite" id="TREG1_78550.2"/>
    </source>
</evidence>
<keyword evidence="5 6" id="KW-0143">Chaperone</keyword>
<evidence type="ECO:0000256" key="3">
    <source>
        <dbReference type="ARBA" id="ARBA00022946"/>
    </source>
</evidence>
<protein>
    <recommendedName>
        <fullName evidence="6">Succinate dehydrogenase assembly factor 3</fullName>
        <shortName evidence="6">SDH assembly factor 3</shortName>
        <shortName evidence="6">SDHAF3</shortName>
    </recommendedName>
</protein>